<dbReference type="PIRSF" id="PIRSF034981">
    <property type="entry name" value="Eut_put"/>
    <property type="match status" value="1"/>
</dbReference>
<dbReference type="EMBL" id="RYZS01000001">
    <property type="protein sequence ID" value="RVU95312.1"/>
    <property type="molecule type" value="Genomic_DNA"/>
</dbReference>
<sequence length="225" mass="25298">MKINEIEIIIEKVTREVLKSVRLPTTDVILSIALLRQIGEYPKAVIEGLSTKVNWVQTDTPTASALLVNSLSLSQLAAVANLQEIDPTTAAILRFLIKGKPVWVLASEVDRNKLKKQAKFALLKKYDALKKETVQFGLDFEFSIDKIDQWIHKQKSKDSPFKRAKYLTQKDLIELTKETNSLVIPEGSRLTPLAEDYVQEMNIQIGGEADAAGKSDRKFMGNTER</sequence>
<reference evidence="1 2" key="1">
    <citation type="submission" date="2018-12" db="EMBL/GenBank/DDBJ databases">
        <title>A novel vanA-carrying plasmid in a clinical isolate of Enterococcus avium.</title>
        <authorList>
            <person name="Bernasconi O.J."/>
            <person name="Luzzaro F."/>
            <person name="Endimiani A."/>
        </authorList>
    </citation>
    <scope>NUCLEOTIDE SEQUENCE [LARGE SCALE GENOMIC DNA]</scope>
    <source>
        <strain evidence="1 2">LC0559/18</strain>
    </source>
</reference>
<gene>
    <name evidence="1" type="ORF">EK398_10985</name>
</gene>
<dbReference type="InterPro" id="IPR013372">
    <property type="entry name" value="Eut_put"/>
</dbReference>
<evidence type="ECO:0000313" key="1">
    <source>
        <dbReference type="EMBL" id="RVU95312.1"/>
    </source>
</evidence>
<dbReference type="Proteomes" id="UP000288388">
    <property type="component" value="Unassembled WGS sequence"/>
</dbReference>
<dbReference type="AlphaFoldDB" id="A0A437UNY6"/>
<proteinExistence type="predicted"/>
<comment type="caution">
    <text evidence="1">The sequence shown here is derived from an EMBL/GenBank/DDBJ whole genome shotgun (WGS) entry which is preliminary data.</text>
</comment>
<evidence type="ECO:0000313" key="2">
    <source>
        <dbReference type="Proteomes" id="UP000288388"/>
    </source>
</evidence>
<dbReference type="RefSeq" id="WP_127979091.1">
    <property type="nucleotide sequence ID" value="NZ_JBPFKW010000046.1"/>
</dbReference>
<name>A0A437UNY6_ENTAV</name>
<protein>
    <submittedName>
        <fullName evidence="1">Ethanolamine utilization protein</fullName>
    </submittedName>
</protein>
<organism evidence="1 2">
    <name type="scientific">Enterococcus avium</name>
    <name type="common">Streptococcus avium</name>
    <dbReference type="NCBI Taxonomy" id="33945"/>
    <lineage>
        <taxon>Bacteria</taxon>
        <taxon>Bacillati</taxon>
        <taxon>Bacillota</taxon>
        <taxon>Bacilli</taxon>
        <taxon>Lactobacillales</taxon>
        <taxon>Enterococcaceae</taxon>
        <taxon>Enterococcus</taxon>
    </lineage>
</organism>
<accession>A0A437UNY6</accession>